<dbReference type="PANTHER" id="PTHR34070:SF1">
    <property type="entry name" value="DNA ALKYLATION REPAIR PROTEIN"/>
    <property type="match status" value="1"/>
</dbReference>
<dbReference type="CDD" id="cd06561">
    <property type="entry name" value="AlkD_like"/>
    <property type="match status" value="1"/>
</dbReference>
<dbReference type="PANTHER" id="PTHR34070">
    <property type="entry name" value="ARMADILLO-TYPE FOLD"/>
    <property type="match status" value="1"/>
</dbReference>
<dbReference type="AlphaFoldDB" id="A0A074LP47"/>
<accession>A0A074LP47</accession>
<evidence type="ECO:0000313" key="2">
    <source>
        <dbReference type="Proteomes" id="UP000027821"/>
    </source>
</evidence>
<name>A0A074LP47_9BACT</name>
<dbReference type="InterPro" id="IPR014825">
    <property type="entry name" value="DNA_alkylation"/>
</dbReference>
<reference evidence="1 2" key="1">
    <citation type="submission" date="2014-04" db="EMBL/GenBank/DDBJ databases">
        <title>Characterization and application of a salt tolerant electro-active bacterium.</title>
        <authorList>
            <person name="Yang L."/>
            <person name="Wei S."/>
            <person name="Tay Q.X.M."/>
        </authorList>
    </citation>
    <scope>NUCLEOTIDE SEQUENCE [LARGE SCALE GENOMIC DNA]</scope>
    <source>
        <strain evidence="1 2">LY1</strain>
    </source>
</reference>
<evidence type="ECO:0000313" key="1">
    <source>
        <dbReference type="EMBL" id="KEO75677.1"/>
    </source>
</evidence>
<sequence length="235" mass="27899">MIDILDEIRKDLRQSMDEKTQVTSQRFFKETIKFHGVKMPVVNKISKQYFNQIKFLPKSDIFDLCEILWQSGFFEESIIACNWSYYLHEKFQPDDFQLFEKWINKYVNNWASCDTFCNHTMGKFIELYPAYMHRLKIFAKSDNRWLRRASSVSLIIPARKGEFLNDVLEIAAILLVDKDDLVQKGYGWMLKAASEANQREIFDFVIKNKSIMPRTALRYAIEKMPKNMKAEAMKK</sequence>
<dbReference type="STRING" id="1048983.EL17_21840"/>
<protein>
    <submittedName>
        <fullName evidence="1">DNA alkylation repair protein</fullName>
    </submittedName>
</protein>
<dbReference type="RefSeq" id="WP_035068482.1">
    <property type="nucleotide sequence ID" value="NZ_JMIH01000004.1"/>
</dbReference>
<dbReference type="EMBL" id="JMIH01000004">
    <property type="protein sequence ID" value="KEO75677.1"/>
    <property type="molecule type" value="Genomic_DNA"/>
</dbReference>
<dbReference type="eggNOG" id="COG4912">
    <property type="taxonomic scope" value="Bacteria"/>
</dbReference>
<dbReference type="InterPro" id="IPR016024">
    <property type="entry name" value="ARM-type_fold"/>
</dbReference>
<dbReference type="Gene3D" id="1.25.10.90">
    <property type="match status" value="1"/>
</dbReference>
<comment type="caution">
    <text evidence="1">The sequence shown here is derived from an EMBL/GenBank/DDBJ whole genome shotgun (WGS) entry which is preliminary data.</text>
</comment>
<dbReference type="Pfam" id="PF08713">
    <property type="entry name" value="DNA_alkylation"/>
    <property type="match status" value="1"/>
</dbReference>
<dbReference type="SUPFAM" id="SSF48371">
    <property type="entry name" value="ARM repeat"/>
    <property type="match status" value="1"/>
</dbReference>
<dbReference type="OrthoDB" id="1117222at2"/>
<keyword evidence="2" id="KW-1185">Reference proteome</keyword>
<gene>
    <name evidence="1" type="ORF">EL17_21840</name>
</gene>
<dbReference type="Proteomes" id="UP000027821">
    <property type="component" value="Unassembled WGS sequence"/>
</dbReference>
<organism evidence="1 2">
    <name type="scientific">Anditalea andensis</name>
    <dbReference type="NCBI Taxonomy" id="1048983"/>
    <lineage>
        <taxon>Bacteria</taxon>
        <taxon>Pseudomonadati</taxon>
        <taxon>Bacteroidota</taxon>
        <taxon>Cytophagia</taxon>
        <taxon>Cytophagales</taxon>
        <taxon>Cytophagaceae</taxon>
        <taxon>Anditalea</taxon>
    </lineage>
</organism>
<proteinExistence type="predicted"/>